<evidence type="ECO:0000313" key="2">
    <source>
        <dbReference type="Proteomes" id="UP000178305"/>
    </source>
</evidence>
<accession>A0A1F6ASU9</accession>
<organism evidence="1 2">
    <name type="scientific">Candidatus Gottesmanbacteria bacterium RIFCSPLOWO2_01_FULL_48_11</name>
    <dbReference type="NCBI Taxonomy" id="1798395"/>
    <lineage>
        <taxon>Bacteria</taxon>
        <taxon>Candidatus Gottesmaniibacteriota</taxon>
    </lineage>
</organism>
<protein>
    <submittedName>
        <fullName evidence="1">Uncharacterized protein</fullName>
    </submittedName>
</protein>
<dbReference type="EMBL" id="MFJY01000043">
    <property type="protein sequence ID" value="OGG27562.1"/>
    <property type="molecule type" value="Genomic_DNA"/>
</dbReference>
<dbReference type="AlphaFoldDB" id="A0A1F6ASU9"/>
<gene>
    <name evidence="1" type="ORF">A3A64_02920</name>
</gene>
<sequence>MLTKADKKFLKESFATKNDLKAMEKRQNNRFITKNDLKDFRQQINDDIDGKLAKQKEDIVKDVGEYIADTVVPMFEERDEQLARLNKKVGLPSLVD</sequence>
<evidence type="ECO:0000313" key="1">
    <source>
        <dbReference type="EMBL" id="OGG27562.1"/>
    </source>
</evidence>
<comment type="caution">
    <text evidence="1">The sequence shown here is derived from an EMBL/GenBank/DDBJ whole genome shotgun (WGS) entry which is preliminary data.</text>
</comment>
<name>A0A1F6ASU9_9BACT</name>
<proteinExistence type="predicted"/>
<reference evidence="1 2" key="1">
    <citation type="journal article" date="2016" name="Nat. Commun.">
        <title>Thousands of microbial genomes shed light on interconnected biogeochemical processes in an aquifer system.</title>
        <authorList>
            <person name="Anantharaman K."/>
            <person name="Brown C.T."/>
            <person name="Hug L.A."/>
            <person name="Sharon I."/>
            <person name="Castelle C.J."/>
            <person name="Probst A.J."/>
            <person name="Thomas B.C."/>
            <person name="Singh A."/>
            <person name="Wilkins M.J."/>
            <person name="Karaoz U."/>
            <person name="Brodie E.L."/>
            <person name="Williams K.H."/>
            <person name="Hubbard S.S."/>
            <person name="Banfield J.F."/>
        </authorList>
    </citation>
    <scope>NUCLEOTIDE SEQUENCE [LARGE SCALE GENOMIC DNA]</scope>
</reference>
<dbReference type="Proteomes" id="UP000178305">
    <property type="component" value="Unassembled WGS sequence"/>
</dbReference>